<protein>
    <submittedName>
        <fullName evidence="2">Uncharacterized protein</fullName>
    </submittedName>
</protein>
<evidence type="ECO:0000256" key="1">
    <source>
        <dbReference type="SAM" id="Coils"/>
    </source>
</evidence>
<sequence>MLNQAQSNSLVLEAYKRWIEAKSNCRRFEREVASLKNEENLRSKTKQELSSLQDQVDRLKEQALEAKEVNKASQASAAAAYEARDKTVQDLEGLKLEFEALEKKLSEVEEENKTEQKKMQSSYDQLLADHLRLVNDKAELERARDRAVESHQSVVADMKDMLSRYDSEIIKLYSLVSELLLTKQWFLTKELAWVVKLVHKSPELEKVVANLANGVNIVGVNDGIKQGFQAAKSSAKTVNEILGYDESAKEALDAAIKAFDNFHISVLDKVTKLVNEPLSVIKEKSKLPIIKED</sequence>
<name>A0A9K3N7L9_HELAN</name>
<keyword evidence="1" id="KW-0175">Coiled coil</keyword>
<evidence type="ECO:0000313" key="2">
    <source>
        <dbReference type="EMBL" id="KAF5790057.1"/>
    </source>
</evidence>
<dbReference type="EMBL" id="MNCJ02000324">
    <property type="protein sequence ID" value="KAF5790057.1"/>
    <property type="molecule type" value="Genomic_DNA"/>
</dbReference>
<evidence type="ECO:0000313" key="3">
    <source>
        <dbReference type="Proteomes" id="UP000215914"/>
    </source>
</evidence>
<dbReference type="AlphaFoldDB" id="A0A9K3N7L9"/>
<feature type="coiled-coil region" evidence="1">
    <location>
        <begin position="18"/>
        <end position="143"/>
    </location>
</feature>
<dbReference type="Proteomes" id="UP000215914">
    <property type="component" value="Unassembled WGS sequence"/>
</dbReference>
<accession>A0A9K3N7L9</accession>
<reference evidence="2" key="1">
    <citation type="journal article" date="2017" name="Nature">
        <title>The sunflower genome provides insights into oil metabolism, flowering and Asterid evolution.</title>
        <authorList>
            <person name="Badouin H."/>
            <person name="Gouzy J."/>
            <person name="Grassa C.J."/>
            <person name="Murat F."/>
            <person name="Staton S.E."/>
            <person name="Cottret L."/>
            <person name="Lelandais-Briere C."/>
            <person name="Owens G.L."/>
            <person name="Carrere S."/>
            <person name="Mayjonade B."/>
            <person name="Legrand L."/>
            <person name="Gill N."/>
            <person name="Kane N.C."/>
            <person name="Bowers J.E."/>
            <person name="Hubner S."/>
            <person name="Bellec A."/>
            <person name="Berard A."/>
            <person name="Berges H."/>
            <person name="Blanchet N."/>
            <person name="Boniface M.C."/>
            <person name="Brunel D."/>
            <person name="Catrice O."/>
            <person name="Chaidir N."/>
            <person name="Claudel C."/>
            <person name="Donnadieu C."/>
            <person name="Faraut T."/>
            <person name="Fievet G."/>
            <person name="Helmstetter N."/>
            <person name="King M."/>
            <person name="Knapp S.J."/>
            <person name="Lai Z."/>
            <person name="Le Paslier M.C."/>
            <person name="Lippi Y."/>
            <person name="Lorenzon L."/>
            <person name="Mandel J.R."/>
            <person name="Marage G."/>
            <person name="Marchand G."/>
            <person name="Marquand E."/>
            <person name="Bret-Mestries E."/>
            <person name="Morien E."/>
            <person name="Nambeesan S."/>
            <person name="Nguyen T."/>
            <person name="Pegot-Espagnet P."/>
            <person name="Pouilly N."/>
            <person name="Raftis F."/>
            <person name="Sallet E."/>
            <person name="Schiex T."/>
            <person name="Thomas J."/>
            <person name="Vandecasteele C."/>
            <person name="Vares D."/>
            <person name="Vear F."/>
            <person name="Vautrin S."/>
            <person name="Crespi M."/>
            <person name="Mangin B."/>
            <person name="Burke J.M."/>
            <person name="Salse J."/>
            <person name="Munos S."/>
            <person name="Vincourt P."/>
            <person name="Rieseberg L.H."/>
            <person name="Langlade N.B."/>
        </authorList>
    </citation>
    <scope>NUCLEOTIDE SEQUENCE</scope>
    <source>
        <tissue evidence="2">Leaves</tissue>
    </source>
</reference>
<dbReference type="Gramene" id="mRNA:HanXRQr2_Chr09g0378551">
    <property type="protein sequence ID" value="mRNA:HanXRQr2_Chr09g0378551"/>
    <property type="gene ID" value="HanXRQr2_Chr09g0378551"/>
</dbReference>
<comment type="caution">
    <text evidence="2">The sequence shown here is derived from an EMBL/GenBank/DDBJ whole genome shotgun (WGS) entry which is preliminary data.</text>
</comment>
<gene>
    <name evidence="2" type="ORF">HanXRQr2_Chr09g0378551</name>
</gene>
<keyword evidence="3" id="KW-1185">Reference proteome</keyword>
<reference evidence="2" key="2">
    <citation type="submission" date="2020-06" db="EMBL/GenBank/DDBJ databases">
        <title>Helianthus annuus Genome sequencing and assembly Release 2.</title>
        <authorList>
            <person name="Gouzy J."/>
            <person name="Langlade N."/>
            <person name="Munos S."/>
        </authorList>
    </citation>
    <scope>NUCLEOTIDE SEQUENCE</scope>
    <source>
        <tissue evidence="2">Leaves</tissue>
    </source>
</reference>
<organism evidence="2 3">
    <name type="scientific">Helianthus annuus</name>
    <name type="common">Common sunflower</name>
    <dbReference type="NCBI Taxonomy" id="4232"/>
    <lineage>
        <taxon>Eukaryota</taxon>
        <taxon>Viridiplantae</taxon>
        <taxon>Streptophyta</taxon>
        <taxon>Embryophyta</taxon>
        <taxon>Tracheophyta</taxon>
        <taxon>Spermatophyta</taxon>
        <taxon>Magnoliopsida</taxon>
        <taxon>eudicotyledons</taxon>
        <taxon>Gunneridae</taxon>
        <taxon>Pentapetalae</taxon>
        <taxon>asterids</taxon>
        <taxon>campanulids</taxon>
        <taxon>Asterales</taxon>
        <taxon>Asteraceae</taxon>
        <taxon>Asteroideae</taxon>
        <taxon>Heliantheae alliance</taxon>
        <taxon>Heliantheae</taxon>
        <taxon>Helianthus</taxon>
    </lineage>
</organism>
<proteinExistence type="predicted"/>